<gene>
    <name evidence="1" type="ORF">Ae201684_005165</name>
</gene>
<organism evidence="1 2">
    <name type="scientific">Aphanomyces euteiches</name>
    <dbReference type="NCBI Taxonomy" id="100861"/>
    <lineage>
        <taxon>Eukaryota</taxon>
        <taxon>Sar</taxon>
        <taxon>Stramenopiles</taxon>
        <taxon>Oomycota</taxon>
        <taxon>Saprolegniomycetes</taxon>
        <taxon>Saprolegniales</taxon>
        <taxon>Verrucalvaceae</taxon>
        <taxon>Aphanomyces</taxon>
    </lineage>
</organism>
<reference evidence="1 2" key="1">
    <citation type="submission" date="2019-07" db="EMBL/GenBank/DDBJ databases">
        <title>Genomics analysis of Aphanomyces spp. identifies a new class of oomycete effector associated with host adaptation.</title>
        <authorList>
            <person name="Gaulin E."/>
        </authorList>
    </citation>
    <scope>NUCLEOTIDE SEQUENCE [LARGE SCALE GENOMIC DNA]</scope>
    <source>
        <strain evidence="1 2">ATCC 201684</strain>
    </source>
</reference>
<sequence>MVRLNLTNKFRTSAVAAKTTKSTIFTSLPRFNVQATTAKPALAPRKLNEKLSFVTAKPVKTLYSLGTAKTNAFAP</sequence>
<name>A0A6G0XG38_9STRA</name>
<evidence type="ECO:0000313" key="2">
    <source>
        <dbReference type="Proteomes" id="UP000481153"/>
    </source>
</evidence>
<dbReference type="AlphaFoldDB" id="A0A6G0XG38"/>
<proteinExistence type="predicted"/>
<keyword evidence="2" id="KW-1185">Reference proteome</keyword>
<comment type="caution">
    <text evidence="1">The sequence shown here is derived from an EMBL/GenBank/DDBJ whole genome shotgun (WGS) entry which is preliminary data.</text>
</comment>
<dbReference type="OrthoDB" id="77969at2759"/>
<dbReference type="Proteomes" id="UP000481153">
    <property type="component" value="Unassembled WGS sequence"/>
</dbReference>
<evidence type="ECO:0000313" key="1">
    <source>
        <dbReference type="EMBL" id="KAF0739246.1"/>
    </source>
</evidence>
<dbReference type="VEuPathDB" id="FungiDB:AeMF1_010074"/>
<dbReference type="EMBL" id="VJMJ01000066">
    <property type="protein sequence ID" value="KAF0739246.1"/>
    <property type="molecule type" value="Genomic_DNA"/>
</dbReference>
<protein>
    <submittedName>
        <fullName evidence="1">Uncharacterized protein</fullName>
    </submittedName>
</protein>
<accession>A0A6G0XG38</accession>